<organism evidence="1 2">
    <name type="scientific">Brassica napus</name>
    <name type="common">Rape</name>
    <dbReference type="NCBI Taxonomy" id="3708"/>
    <lineage>
        <taxon>Eukaryota</taxon>
        <taxon>Viridiplantae</taxon>
        <taxon>Streptophyta</taxon>
        <taxon>Embryophyta</taxon>
        <taxon>Tracheophyta</taxon>
        <taxon>Spermatophyta</taxon>
        <taxon>Magnoliopsida</taxon>
        <taxon>eudicotyledons</taxon>
        <taxon>Gunneridae</taxon>
        <taxon>Pentapetalae</taxon>
        <taxon>rosids</taxon>
        <taxon>malvids</taxon>
        <taxon>Brassicales</taxon>
        <taxon>Brassicaceae</taxon>
        <taxon>Brassiceae</taxon>
        <taxon>Brassica</taxon>
    </lineage>
</organism>
<evidence type="ECO:0000313" key="2">
    <source>
        <dbReference type="Proteomes" id="UP000028999"/>
    </source>
</evidence>
<gene>
    <name evidence="1" type="primary">BnaC04g11780D</name>
    <name evidence="1" type="ORF">GSBRNA2T00061147001</name>
</gene>
<accession>A0A078FJ53</accession>
<proteinExistence type="predicted"/>
<dbReference type="Proteomes" id="UP000028999">
    <property type="component" value="Unassembled WGS sequence"/>
</dbReference>
<name>A0A078FJ53_BRANA</name>
<keyword evidence="2" id="KW-1185">Reference proteome</keyword>
<sequence>MFYLIPRLKQNRK</sequence>
<dbReference type="EMBL" id="LK032018">
    <property type="protein sequence ID" value="CDY12148.1"/>
    <property type="molecule type" value="Genomic_DNA"/>
</dbReference>
<protein>
    <submittedName>
        <fullName evidence="1">BnaC04g11780D protein</fullName>
    </submittedName>
</protein>
<dbReference type="PaxDb" id="3708-A0A078FJ53"/>
<reference evidence="1 2" key="1">
    <citation type="journal article" date="2014" name="Science">
        <title>Plant genetics. Early allopolyploid evolution in the post-Neolithic Brassica napus oilseed genome.</title>
        <authorList>
            <person name="Chalhoub B."/>
            <person name="Denoeud F."/>
            <person name="Liu S."/>
            <person name="Parkin I.A."/>
            <person name="Tang H."/>
            <person name="Wang X."/>
            <person name="Chiquet J."/>
            <person name="Belcram H."/>
            <person name="Tong C."/>
            <person name="Samans B."/>
            <person name="Correa M."/>
            <person name="Da Silva C."/>
            <person name="Just J."/>
            <person name="Falentin C."/>
            <person name="Koh C.S."/>
            <person name="Le Clainche I."/>
            <person name="Bernard M."/>
            <person name="Bento P."/>
            <person name="Noel B."/>
            <person name="Labadie K."/>
            <person name="Alberti A."/>
            <person name="Charles M."/>
            <person name="Arnaud D."/>
            <person name="Guo H."/>
            <person name="Daviaud C."/>
            <person name="Alamery S."/>
            <person name="Jabbari K."/>
            <person name="Zhao M."/>
            <person name="Edger P.P."/>
            <person name="Chelaifa H."/>
            <person name="Tack D."/>
            <person name="Lassalle G."/>
            <person name="Mestiri I."/>
            <person name="Schnel N."/>
            <person name="Le Paslier M.C."/>
            <person name="Fan G."/>
            <person name="Renault V."/>
            <person name="Bayer P.E."/>
            <person name="Golicz A.A."/>
            <person name="Manoli S."/>
            <person name="Lee T.H."/>
            <person name="Thi V.H."/>
            <person name="Chalabi S."/>
            <person name="Hu Q."/>
            <person name="Fan C."/>
            <person name="Tollenaere R."/>
            <person name="Lu Y."/>
            <person name="Battail C."/>
            <person name="Shen J."/>
            <person name="Sidebottom C.H."/>
            <person name="Wang X."/>
            <person name="Canaguier A."/>
            <person name="Chauveau A."/>
            <person name="Berard A."/>
            <person name="Deniot G."/>
            <person name="Guan M."/>
            <person name="Liu Z."/>
            <person name="Sun F."/>
            <person name="Lim Y.P."/>
            <person name="Lyons E."/>
            <person name="Town C.D."/>
            <person name="Bancroft I."/>
            <person name="Wang X."/>
            <person name="Meng J."/>
            <person name="Ma J."/>
            <person name="Pires J.C."/>
            <person name="King G.J."/>
            <person name="Brunel D."/>
            <person name="Delourme R."/>
            <person name="Renard M."/>
            <person name="Aury J.M."/>
            <person name="Adams K.L."/>
            <person name="Batley J."/>
            <person name="Snowdon R.J."/>
            <person name="Tost J."/>
            <person name="Edwards D."/>
            <person name="Zhou Y."/>
            <person name="Hua W."/>
            <person name="Sharpe A.G."/>
            <person name="Paterson A.H."/>
            <person name="Guan C."/>
            <person name="Wincker P."/>
        </authorList>
    </citation>
    <scope>NUCLEOTIDE SEQUENCE [LARGE SCALE GENOMIC DNA]</scope>
    <source>
        <strain evidence="2">cv. Darmor-bzh</strain>
    </source>
</reference>
<evidence type="ECO:0000313" key="1">
    <source>
        <dbReference type="EMBL" id="CDY12148.1"/>
    </source>
</evidence>